<evidence type="ECO:0000313" key="2">
    <source>
        <dbReference type="Proteomes" id="UP000616151"/>
    </source>
</evidence>
<proteinExistence type="predicted"/>
<evidence type="ECO:0000313" key="1">
    <source>
        <dbReference type="EMBL" id="MBK1865338.1"/>
    </source>
</evidence>
<name>A0ACC5QY94_9HYPH</name>
<accession>A0ACC5QY94</accession>
<protein>
    <submittedName>
        <fullName evidence="1">Transcriptional regulator GcvA</fullName>
    </submittedName>
</protein>
<organism evidence="1 2">
    <name type="scientific">Taklimakanibacter albus</name>
    <dbReference type="NCBI Taxonomy" id="2800327"/>
    <lineage>
        <taxon>Bacteria</taxon>
        <taxon>Pseudomonadati</taxon>
        <taxon>Pseudomonadota</taxon>
        <taxon>Alphaproteobacteria</taxon>
        <taxon>Hyphomicrobiales</taxon>
        <taxon>Aestuariivirgaceae</taxon>
        <taxon>Taklimakanibacter</taxon>
    </lineage>
</organism>
<dbReference type="EMBL" id="JAENHL010000004">
    <property type="protein sequence ID" value="MBK1865338.1"/>
    <property type="molecule type" value="Genomic_DNA"/>
</dbReference>
<gene>
    <name evidence="1" type="primary">gcvA</name>
    <name evidence="1" type="ORF">JHL16_03155</name>
</gene>
<dbReference type="Proteomes" id="UP000616151">
    <property type="component" value="Unassembled WGS sequence"/>
</dbReference>
<keyword evidence="2" id="KW-1185">Reference proteome</keyword>
<comment type="caution">
    <text evidence="1">The sequence shown here is derived from an EMBL/GenBank/DDBJ whole genome shotgun (WGS) entry which is preliminary data.</text>
</comment>
<reference evidence="1" key="1">
    <citation type="submission" date="2021-01" db="EMBL/GenBank/DDBJ databases">
        <authorList>
            <person name="Sun Q."/>
        </authorList>
    </citation>
    <scope>NUCLEOTIDE SEQUENCE</scope>
    <source>
        <strain evidence="1">YIM B02566</strain>
    </source>
</reference>
<sequence>MVRPIPGTGSLRVFEAAGRHLNFTRAAEELHVTPAAVSHQIKEFEDQLDIRLLERTSRSMRLTSAGETLHAAVTEALAGLTRAVGQMQRRRDSAALRVTASTSVAARWLVPRLDDFMQSMPGVDVRLDVSDRVRDFGRDEIDVAIRFGNGNYPGHRADRLFDNTIFPVCSPALLKTKKPLLHPRDLLQHRLIHVEWSAPGVIWPNWRMWLLAAGVTDYQETAGLRLDNSGLALQAAIDGQGVALGDSSLVSDDLAAGRLVQPFAVTIKGPPQFAYYVISPVETQNDPLVRSFRDWILDEAAKTPLVK</sequence>